<dbReference type="AlphaFoldDB" id="A0A1I7ZJN3"/>
<feature type="transmembrane region" description="Helical" evidence="1">
    <location>
        <begin position="265"/>
        <end position="287"/>
    </location>
</feature>
<reference evidence="3" key="1">
    <citation type="submission" date="2016-11" db="UniProtKB">
        <authorList>
            <consortium name="WormBaseParasite"/>
        </authorList>
    </citation>
    <scope>IDENTIFICATION</scope>
</reference>
<evidence type="ECO:0000313" key="2">
    <source>
        <dbReference type="Proteomes" id="UP000095287"/>
    </source>
</evidence>
<dbReference type="WBParaSite" id="L893_g27094.t1">
    <property type="protein sequence ID" value="L893_g27094.t1"/>
    <property type="gene ID" value="L893_g27094"/>
</dbReference>
<dbReference type="Proteomes" id="UP000095287">
    <property type="component" value="Unplaced"/>
</dbReference>
<feature type="transmembrane region" description="Helical" evidence="1">
    <location>
        <begin position="41"/>
        <end position="65"/>
    </location>
</feature>
<dbReference type="InterPro" id="IPR053220">
    <property type="entry name" value="Nematode_rcpt-like_serp_H"/>
</dbReference>
<dbReference type="PANTHER" id="PTHR22941">
    <property type="entry name" value="SERPENTINE RECEPTOR"/>
    <property type="match status" value="1"/>
</dbReference>
<proteinExistence type="predicted"/>
<sequence>MSSYLYNRLIDFSTCINIPVKLFAAYVIYRHTPKNIKTLSQFILNIMFWNLLGSISGAFLRPFPLFPSECLRVDGPIGYIAESRIYSYFLAGVIAFSAGNCTIASFLMFPYRYLVFAHPKLVERFRRHWVAVIVAIHICASCTVVSICIYIAVYCLDYTYQVEGSVGSGIICFNYHKFIKRLLESAALGIVSTGSIFCATVSIVLKYKLAKVMETGSRRNVELNSRLLRYVIIVTAVPLGFGGIPLFMGFLLLSFPTYQYARETYLIVALFLYNHGLVFSIASITTLKPYRKAVRGMVRSALEKILTNSSVNPS</sequence>
<organism evidence="2 3">
    <name type="scientific">Steinernema glaseri</name>
    <dbReference type="NCBI Taxonomy" id="37863"/>
    <lineage>
        <taxon>Eukaryota</taxon>
        <taxon>Metazoa</taxon>
        <taxon>Ecdysozoa</taxon>
        <taxon>Nematoda</taxon>
        <taxon>Chromadorea</taxon>
        <taxon>Rhabditida</taxon>
        <taxon>Tylenchina</taxon>
        <taxon>Panagrolaimomorpha</taxon>
        <taxon>Strongyloidoidea</taxon>
        <taxon>Steinernematidae</taxon>
        <taxon>Steinernema</taxon>
    </lineage>
</organism>
<feature type="transmembrane region" description="Helical" evidence="1">
    <location>
        <begin position="85"/>
        <end position="109"/>
    </location>
</feature>
<accession>A0A1I7ZJN3</accession>
<keyword evidence="1" id="KW-1133">Transmembrane helix</keyword>
<evidence type="ECO:0000313" key="3">
    <source>
        <dbReference type="WBParaSite" id="L893_g27094.t1"/>
    </source>
</evidence>
<name>A0A1I7ZJN3_9BILA</name>
<feature type="transmembrane region" description="Helical" evidence="1">
    <location>
        <begin position="129"/>
        <end position="153"/>
    </location>
</feature>
<dbReference type="PANTHER" id="PTHR22941:SF26">
    <property type="entry name" value="SERPENTINE RECEPTOR, CLASS H"/>
    <property type="match status" value="1"/>
</dbReference>
<feature type="transmembrane region" description="Helical" evidence="1">
    <location>
        <begin position="186"/>
        <end position="207"/>
    </location>
</feature>
<feature type="transmembrane region" description="Helical" evidence="1">
    <location>
        <begin position="6"/>
        <end position="29"/>
    </location>
</feature>
<feature type="transmembrane region" description="Helical" evidence="1">
    <location>
        <begin position="227"/>
        <end position="253"/>
    </location>
</feature>
<keyword evidence="1" id="KW-0472">Membrane</keyword>
<dbReference type="Pfam" id="PF10318">
    <property type="entry name" value="7TM_GPCR_Srh"/>
    <property type="match status" value="1"/>
</dbReference>
<evidence type="ECO:0000256" key="1">
    <source>
        <dbReference type="SAM" id="Phobius"/>
    </source>
</evidence>
<protein>
    <submittedName>
        <fullName evidence="3">G protein-coupled receptor</fullName>
    </submittedName>
</protein>
<keyword evidence="2" id="KW-1185">Reference proteome</keyword>
<keyword evidence="1" id="KW-0812">Transmembrane</keyword>
<dbReference type="SUPFAM" id="SSF81321">
    <property type="entry name" value="Family A G protein-coupled receptor-like"/>
    <property type="match status" value="1"/>
</dbReference>
<dbReference type="InterPro" id="IPR019422">
    <property type="entry name" value="7TM_GPCR_serpentine_rcpt_Srh"/>
</dbReference>